<dbReference type="EMBL" id="CAJOBF010034570">
    <property type="protein sequence ID" value="CAF4429756.1"/>
    <property type="molecule type" value="Genomic_DNA"/>
</dbReference>
<gene>
    <name evidence="1" type="ORF">UXM345_LOCUS38953</name>
</gene>
<organism evidence="1 2">
    <name type="scientific">Rotaria magnacalcarata</name>
    <dbReference type="NCBI Taxonomy" id="392030"/>
    <lineage>
        <taxon>Eukaryota</taxon>
        <taxon>Metazoa</taxon>
        <taxon>Spiralia</taxon>
        <taxon>Gnathifera</taxon>
        <taxon>Rotifera</taxon>
        <taxon>Eurotatoria</taxon>
        <taxon>Bdelloidea</taxon>
        <taxon>Philodinida</taxon>
        <taxon>Philodinidae</taxon>
        <taxon>Rotaria</taxon>
    </lineage>
</organism>
<feature type="non-terminal residue" evidence="1">
    <location>
        <position position="12"/>
    </location>
</feature>
<name>A0A820R0N2_9BILA</name>
<proteinExistence type="predicted"/>
<protein>
    <submittedName>
        <fullName evidence="1">Uncharacterized protein</fullName>
    </submittedName>
</protein>
<reference evidence="1" key="1">
    <citation type="submission" date="2021-02" db="EMBL/GenBank/DDBJ databases">
        <authorList>
            <person name="Nowell W R."/>
        </authorList>
    </citation>
    <scope>NUCLEOTIDE SEQUENCE</scope>
</reference>
<accession>A0A820R0N2</accession>
<dbReference type="Proteomes" id="UP000663842">
    <property type="component" value="Unassembled WGS sequence"/>
</dbReference>
<sequence>MGIEDFIRGPTA</sequence>
<evidence type="ECO:0000313" key="2">
    <source>
        <dbReference type="Proteomes" id="UP000663842"/>
    </source>
</evidence>
<evidence type="ECO:0000313" key="1">
    <source>
        <dbReference type="EMBL" id="CAF4429756.1"/>
    </source>
</evidence>
<comment type="caution">
    <text evidence="1">The sequence shown here is derived from an EMBL/GenBank/DDBJ whole genome shotgun (WGS) entry which is preliminary data.</text>
</comment>